<dbReference type="EMBL" id="FMYQ01000030">
    <property type="protein sequence ID" value="SDE01845.1"/>
    <property type="molecule type" value="Genomic_DNA"/>
</dbReference>
<organism evidence="1 2">
    <name type="scientific">Paraburkholderia lycopersici</name>
    <dbReference type="NCBI Taxonomy" id="416944"/>
    <lineage>
        <taxon>Bacteria</taxon>
        <taxon>Pseudomonadati</taxon>
        <taxon>Pseudomonadota</taxon>
        <taxon>Betaproteobacteria</taxon>
        <taxon>Burkholderiales</taxon>
        <taxon>Burkholderiaceae</taxon>
        <taxon>Paraburkholderia</taxon>
    </lineage>
</organism>
<reference evidence="2" key="1">
    <citation type="submission" date="2016-09" db="EMBL/GenBank/DDBJ databases">
        <authorList>
            <person name="Varghese N."/>
            <person name="Submissions S."/>
        </authorList>
    </citation>
    <scope>NUCLEOTIDE SEQUENCE [LARGE SCALE GENOMIC DNA]</scope>
    <source>
        <strain evidence="2">TNe-862</strain>
    </source>
</reference>
<dbReference type="Proteomes" id="UP000198908">
    <property type="component" value="Unassembled WGS sequence"/>
</dbReference>
<gene>
    <name evidence="1" type="ORF">SAMN05421548_13086</name>
</gene>
<accession>A0A1G6ZJ71</accession>
<dbReference type="OrthoDB" id="9029504at2"/>
<evidence type="ECO:0000313" key="1">
    <source>
        <dbReference type="EMBL" id="SDE01845.1"/>
    </source>
</evidence>
<evidence type="ECO:0000313" key="2">
    <source>
        <dbReference type="Proteomes" id="UP000198908"/>
    </source>
</evidence>
<dbReference type="AlphaFoldDB" id="A0A1G6ZJ71"/>
<keyword evidence="2" id="KW-1185">Reference proteome</keyword>
<dbReference type="RefSeq" id="WP_143189340.1">
    <property type="nucleotide sequence ID" value="NZ_FMYQ01000030.1"/>
</dbReference>
<name>A0A1G6ZJ71_9BURK</name>
<protein>
    <submittedName>
        <fullName evidence="1">Uncharacterized protein</fullName>
    </submittedName>
</protein>
<proteinExistence type="predicted"/>
<sequence length="290" mass="32369">MKGANEGCALKTDHPLWVPRVVCAQLDKMECSPAACDESDLAAARRLANDPAMESFYRDPWVKHWTPECWVTWYDFAWHAASFPYDNDRRELHAQRAAIVALRDALSVAADAMENACDHRDGPASLPLEFADSIRLMAGAAAASPRRNVAHNFETFVEPKLKGISQRFDLKYIPDACDLLSRLADLAESWLSVPSSDHVDDPAVRAAIRSRKASDVPEYVRWFDSRMDDEFPAPPLALLSQLSGSDGADPRRLPDRLLALQCRVALGWLPQEALENRVHKARNSIHAEDA</sequence>